<gene>
    <name evidence="1" type="ORF">CEXT_485301</name>
</gene>
<reference evidence="1 2" key="1">
    <citation type="submission" date="2021-06" db="EMBL/GenBank/DDBJ databases">
        <title>Caerostris extrusa draft genome.</title>
        <authorList>
            <person name="Kono N."/>
            <person name="Arakawa K."/>
        </authorList>
    </citation>
    <scope>NUCLEOTIDE SEQUENCE [LARGE SCALE GENOMIC DNA]</scope>
</reference>
<proteinExistence type="predicted"/>
<comment type="caution">
    <text evidence="1">The sequence shown here is derived from an EMBL/GenBank/DDBJ whole genome shotgun (WGS) entry which is preliminary data.</text>
</comment>
<accession>A0AAV4NE11</accession>
<evidence type="ECO:0000313" key="2">
    <source>
        <dbReference type="Proteomes" id="UP001054945"/>
    </source>
</evidence>
<name>A0AAV4NE11_CAEEX</name>
<dbReference type="AlphaFoldDB" id="A0AAV4NE11"/>
<keyword evidence="2" id="KW-1185">Reference proteome</keyword>
<sequence>MFSNCRCSVLSVKCSRLPLRCEGVHTKSNLKFSRYSRSRVDKSVGWNILPLGLRAKKKGTEGKKERTISACVSMKVYCLREERFSNQRFDIFQKGFHVEKGIVKHFFYGTSFISSPVLQLEIAAEK</sequence>
<dbReference type="EMBL" id="BPLR01003286">
    <property type="protein sequence ID" value="GIX83064.1"/>
    <property type="molecule type" value="Genomic_DNA"/>
</dbReference>
<organism evidence="1 2">
    <name type="scientific">Caerostris extrusa</name>
    <name type="common">Bark spider</name>
    <name type="synonym">Caerostris bankana</name>
    <dbReference type="NCBI Taxonomy" id="172846"/>
    <lineage>
        <taxon>Eukaryota</taxon>
        <taxon>Metazoa</taxon>
        <taxon>Ecdysozoa</taxon>
        <taxon>Arthropoda</taxon>
        <taxon>Chelicerata</taxon>
        <taxon>Arachnida</taxon>
        <taxon>Araneae</taxon>
        <taxon>Araneomorphae</taxon>
        <taxon>Entelegynae</taxon>
        <taxon>Araneoidea</taxon>
        <taxon>Araneidae</taxon>
        <taxon>Caerostris</taxon>
    </lineage>
</organism>
<protein>
    <submittedName>
        <fullName evidence="1">Uncharacterized protein</fullName>
    </submittedName>
</protein>
<evidence type="ECO:0000313" key="1">
    <source>
        <dbReference type="EMBL" id="GIX83064.1"/>
    </source>
</evidence>
<dbReference type="Proteomes" id="UP001054945">
    <property type="component" value="Unassembled WGS sequence"/>
</dbReference>